<accession>A0A2I8EQD6</accession>
<reference evidence="2 3" key="1">
    <citation type="submission" date="2018-01" db="EMBL/GenBank/DDBJ databases">
        <title>Species boundaries and ecological features among Paraburkholderia terrae DSMZ17804T, P. hospita DSMZ17164T and P. caribensis DSMZ13236T.</title>
        <authorList>
            <person name="Pratama A.A."/>
        </authorList>
    </citation>
    <scope>NUCLEOTIDE SEQUENCE [LARGE SCALE GENOMIC DNA]</scope>
    <source>
        <strain evidence="2 3">DSM 17804</strain>
    </source>
</reference>
<sequence>MAPVGKRRRLPDLSRRPRRACSTQLTQMVRDHLIGVETGIRDLTRIREALCELSLLRPHGLAHQHATWNPNGHRKSIETT</sequence>
<evidence type="ECO:0000313" key="3">
    <source>
        <dbReference type="Proteomes" id="UP000243502"/>
    </source>
</evidence>
<evidence type="ECO:0000256" key="1">
    <source>
        <dbReference type="SAM" id="MobiDB-lite"/>
    </source>
</evidence>
<dbReference type="EMBL" id="CP026112">
    <property type="protein sequence ID" value="AUT61817.1"/>
    <property type="molecule type" value="Genomic_DNA"/>
</dbReference>
<gene>
    <name evidence="2" type="ORF">C2L65_19150</name>
</gene>
<proteinExistence type="predicted"/>
<feature type="region of interest" description="Disordered" evidence="1">
    <location>
        <begin position="1"/>
        <end position="21"/>
    </location>
</feature>
<dbReference type="AlphaFoldDB" id="A0A2I8EQD6"/>
<dbReference type="KEGG" id="pter:C2L65_19150"/>
<organism evidence="2 3">
    <name type="scientific">Paraburkholderia terrae</name>
    <dbReference type="NCBI Taxonomy" id="311230"/>
    <lineage>
        <taxon>Bacteria</taxon>
        <taxon>Pseudomonadati</taxon>
        <taxon>Pseudomonadota</taxon>
        <taxon>Betaproteobacteria</taxon>
        <taxon>Burkholderiales</taxon>
        <taxon>Burkholderiaceae</taxon>
        <taxon>Paraburkholderia</taxon>
    </lineage>
</organism>
<evidence type="ECO:0000313" key="2">
    <source>
        <dbReference type="EMBL" id="AUT61817.1"/>
    </source>
</evidence>
<name>A0A2I8EQD6_9BURK</name>
<dbReference type="Proteomes" id="UP000243502">
    <property type="component" value="Chromosome 2"/>
</dbReference>
<protein>
    <submittedName>
        <fullName evidence="2">Uncharacterized protein</fullName>
    </submittedName>
</protein>